<evidence type="ECO:0000313" key="2">
    <source>
        <dbReference type="EMBL" id="VAW40863.1"/>
    </source>
</evidence>
<accession>A0A3B0VKW0</accession>
<dbReference type="AlphaFoldDB" id="A0A3B0VKW0"/>
<protein>
    <submittedName>
        <fullName evidence="2">Uncharacterized protein</fullName>
    </submittedName>
</protein>
<evidence type="ECO:0000256" key="1">
    <source>
        <dbReference type="SAM" id="MobiDB-lite"/>
    </source>
</evidence>
<gene>
    <name evidence="2" type="ORF">MNBD_CHLOROFLEXI01-1287</name>
</gene>
<sequence length="36" mass="3985">MVVGLFEADSFLRPSVTQNGRPLPDNQLELTELSLP</sequence>
<name>A0A3B0VKW0_9ZZZZ</name>
<feature type="region of interest" description="Disordered" evidence="1">
    <location>
        <begin position="15"/>
        <end position="36"/>
    </location>
</feature>
<dbReference type="EMBL" id="UOEU01000814">
    <property type="protein sequence ID" value="VAW40863.1"/>
    <property type="molecule type" value="Genomic_DNA"/>
</dbReference>
<reference evidence="2" key="1">
    <citation type="submission" date="2018-06" db="EMBL/GenBank/DDBJ databases">
        <authorList>
            <person name="Zhirakovskaya E."/>
        </authorList>
    </citation>
    <scope>NUCLEOTIDE SEQUENCE</scope>
</reference>
<organism evidence="2">
    <name type="scientific">hydrothermal vent metagenome</name>
    <dbReference type="NCBI Taxonomy" id="652676"/>
    <lineage>
        <taxon>unclassified sequences</taxon>
        <taxon>metagenomes</taxon>
        <taxon>ecological metagenomes</taxon>
    </lineage>
</organism>
<proteinExistence type="predicted"/>